<evidence type="ECO:0000256" key="2">
    <source>
        <dbReference type="ARBA" id="ARBA00022448"/>
    </source>
</evidence>
<protein>
    <recommendedName>
        <fullName evidence="8">Citrate transporter-like domain-containing protein</fullName>
    </recommendedName>
</protein>
<dbReference type="Proteomes" id="UP000023430">
    <property type="component" value="Unassembled WGS sequence"/>
</dbReference>
<evidence type="ECO:0000313" key="10">
    <source>
        <dbReference type="Proteomes" id="UP000023430"/>
    </source>
</evidence>
<dbReference type="GO" id="GO:0005886">
    <property type="term" value="C:plasma membrane"/>
    <property type="evidence" value="ECO:0007669"/>
    <property type="project" value="TreeGrafter"/>
</dbReference>
<keyword evidence="10" id="KW-1185">Reference proteome</keyword>
<keyword evidence="5 7" id="KW-1133">Transmembrane helix</keyword>
<dbReference type="PATRIC" id="fig|1449351.3.peg.4531"/>
<feature type="transmembrane region" description="Helical" evidence="7">
    <location>
        <begin position="211"/>
        <end position="231"/>
    </location>
</feature>
<evidence type="ECO:0000313" key="9">
    <source>
        <dbReference type="EMBL" id="ETX26576.1"/>
    </source>
</evidence>
<dbReference type="RefSeq" id="WP_244437718.1">
    <property type="nucleotide sequence ID" value="NZ_JAME01000078.1"/>
</dbReference>
<proteinExistence type="predicted"/>
<keyword evidence="3 7" id="KW-0812">Transmembrane</keyword>
<feature type="transmembrane region" description="Helical" evidence="7">
    <location>
        <begin position="43"/>
        <end position="76"/>
    </location>
</feature>
<name>X7F3C0_9RHOB</name>
<evidence type="ECO:0000256" key="6">
    <source>
        <dbReference type="ARBA" id="ARBA00023136"/>
    </source>
</evidence>
<dbReference type="AlphaFoldDB" id="X7F3C0"/>
<comment type="subcellular location">
    <subcellularLocation>
        <location evidence="1">Membrane</location>
        <topology evidence="1">Multi-pass membrane protein</topology>
    </subcellularLocation>
</comment>
<evidence type="ECO:0000256" key="1">
    <source>
        <dbReference type="ARBA" id="ARBA00004141"/>
    </source>
</evidence>
<dbReference type="PANTHER" id="PTHR43652">
    <property type="entry name" value="BASIC AMINO ACID ANTIPORTER YFCC-RELATED"/>
    <property type="match status" value="1"/>
</dbReference>
<sequence length="233" mass="24608">MQFADTLLLEGTPEGLQRLMEDGGIINLSEPSERATRRSKASVAIVTIFGVMGLAALDVMPIAGLAVIDAVIVMMARCVDPEEAFDAIDWRILFMIFGMLGLSMGMDETGTARVIVETVVGAVGGIGPIAILAAVYVLTSALTEMGLNNAVAVLIGPIIIALVIELGYDPRPFIMAVMFAASASFATPIGYQTNTFVYGAGGYKFSDLLKVGLPLNIIFAALAVLIIPIFFPF</sequence>
<keyword evidence="6 7" id="KW-0472">Membrane</keyword>
<dbReference type="STRING" id="1449351.RISW2_21975"/>
<dbReference type="InterPro" id="IPR051679">
    <property type="entry name" value="DASS-Related_Transporters"/>
</dbReference>
<feature type="transmembrane region" description="Helical" evidence="7">
    <location>
        <begin position="173"/>
        <end position="191"/>
    </location>
</feature>
<dbReference type="EMBL" id="JAME01000078">
    <property type="protein sequence ID" value="ETX26576.1"/>
    <property type="molecule type" value="Genomic_DNA"/>
</dbReference>
<evidence type="ECO:0000256" key="5">
    <source>
        <dbReference type="ARBA" id="ARBA00022989"/>
    </source>
</evidence>
<dbReference type="PANTHER" id="PTHR43652:SF2">
    <property type="entry name" value="BASIC AMINO ACID ANTIPORTER YFCC-RELATED"/>
    <property type="match status" value="1"/>
</dbReference>
<organism evidence="9 10">
    <name type="scientific">Roseivivax isoporae LMG 25204</name>
    <dbReference type="NCBI Taxonomy" id="1449351"/>
    <lineage>
        <taxon>Bacteria</taxon>
        <taxon>Pseudomonadati</taxon>
        <taxon>Pseudomonadota</taxon>
        <taxon>Alphaproteobacteria</taxon>
        <taxon>Rhodobacterales</taxon>
        <taxon>Roseobacteraceae</taxon>
        <taxon>Roseivivax</taxon>
    </lineage>
</organism>
<feature type="transmembrane region" description="Helical" evidence="7">
    <location>
        <begin position="88"/>
        <end position="106"/>
    </location>
</feature>
<evidence type="ECO:0000256" key="4">
    <source>
        <dbReference type="ARBA" id="ARBA00022737"/>
    </source>
</evidence>
<dbReference type="InterPro" id="IPR004680">
    <property type="entry name" value="Cit_transptr-like_dom"/>
</dbReference>
<evidence type="ECO:0000259" key="8">
    <source>
        <dbReference type="Pfam" id="PF03600"/>
    </source>
</evidence>
<evidence type="ECO:0000256" key="7">
    <source>
        <dbReference type="SAM" id="Phobius"/>
    </source>
</evidence>
<comment type="caution">
    <text evidence="9">The sequence shown here is derived from an EMBL/GenBank/DDBJ whole genome shotgun (WGS) entry which is preliminary data.</text>
</comment>
<dbReference type="Pfam" id="PF03600">
    <property type="entry name" value="CitMHS"/>
    <property type="match status" value="1"/>
</dbReference>
<feature type="transmembrane region" description="Helical" evidence="7">
    <location>
        <begin position="118"/>
        <end position="138"/>
    </location>
</feature>
<accession>X7F3C0</accession>
<evidence type="ECO:0000256" key="3">
    <source>
        <dbReference type="ARBA" id="ARBA00022692"/>
    </source>
</evidence>
<feature type="transmembrane region" description="Helical" evidence="7">
    <location>
        <begin position="150"/>
        <end position="168"/>
    </location>
</feature>
<reference evidence="9 10" key="1">
    <citation type="submission" date="2014-01" db="EMBL/GenBank/DDBJ databases">
        <title>Roseivivax isoporae LMG 25204 Genome Sequencing.</title>
        <authorList>
            <person name="Lai Q."/>
            <person name="Li G."/>
            <person name="Shao Z."/>
        </authorList>
    </citation>
    <scope>NUCLEOTIDE SEQUENCE [LARGE SCALE GENOMIC DNA]</scope>
    <source>
        <strain evidence="9 10">LMG 25204</strain>
    </source>
</reference>
<keyword evidence="2" id="KW-0813">Transport</keyword>
<dbReference type="GO" id="GO:0055085">
    <property type="term" value="P:transmembrane transport"/>
    <property type="evidence" value="ECO:0007669"/>
    <property type="project" value="InterPro"/>
</dbReference>
<keyword evidence="4" id="KW-0677">Repeat</keyword>
<dbReference type="eggNOG" id="COG0471">
    <property type="taxonomic scope" value="Bacteria"/>
</dbReference>
<gene>
    <name evidence="9" type="ORF">RISW2_21975</name>
</gene>
<feature type="domain" description="Citrate transporter-like" evidence="8">
    <location>
        <begin position="36"/>
        <end position="163"/>
    </location>
</feature>